<feature type="compositionally biased region" description="Gly residues" evidence="1">
    <location>
        <begin position="516"/>
        <end position="526"/>
    </location>
</feature>
<accession>A0A836BN13</accession>
<feature type="compositionally biased region" description="Low complexity" evidence="1">
    <location>
        <begin position="551"/>
        <end position="563"/>
    </location>
</feature>
<dbReference type="Gene3D" id="3.30.70.1230">
    <property type="entry name" value="Nucleotide cyclase"/>
    <property type="match status" value="3"/>
</dbReference>
<evidence type="ECO:0000313" key="3">
    <source>
        <dbReference type="Proteomes" id="UP000612055"/>
    </source>
</evidence>
<feature type="compositionally biased region" description="Polar residues" evidence="1">
    <location>
        <begin position="505"/>
        <end position="515"/>
    </location>
</feature>
<comment type="caution">
    <text evidence="2">The sequence shown here is derived from an EMBL/GenBank/DDBJ whole genome shotgun (WGS) entry which is preliminary data.</text>
</comment>
<feature type="region of interest" description="Disordered" evidence="1">
    <location>
        <begin position="615"/>
        <end position="672"/>
    </location>
</feature>
<dbReference type="SUPFAM" id="SSF55073">
    <property type="entry name" value="Nucleotide cyclase"/>
    <property type="match status" value="2"/>
</dbReference>
<dbReference type="Proteomes" id="UP000612055">
    <property type="component" value="Unassembled WGS sequence"/>
</dbReference>
<name>A0A836BN13_9CHLO</name>
<gene>
    <name evidence="2" type="ORF">HYH03_018536</name>
</gene>
<feature type="compositionally biased region" description="Polar residues" evidence="1">
    <location>
        <begin position="1335"/>
        <end position="1350"/>
    </location>
</feature>
<protein>
    <submittedName>
        <fullName evidence="2">Uncharacterized protein</fullName>
    </submittedName>
</protein>
<feature type="region of interest" description="Disordered" evidence="1">
    <location>
        <begin position="1308"/>
        <end position="1350"/>
    </location>
</feature>
<dbReference type="PANTHER" id="PTHR43081">
    <property type="entry name" value="ADENYLATE CYCLASE, TERMINAL-DIFFERENTIATION SPECIFIC-RELATED"/>
    <property type="match status" value="1"/>
</dbReference>
<reference evidence="2" key="1">
    <citation type="journal article" date="2020" name="bioRxiv">
        <title>Comparative genomics of Chlamydomonas.</title>
        <authorList>
            <person name="Craig R.J."/>
            <person name="Hasan A.R."/>
            <person name="Ness R.W."/>
            <person name="Keightley P.D."/>
        </authorList>
    </citation>
    <scope>NUCLEOTIDE SEQUENCE</scope>
    <source>
        <strain evidence="2">CCAP 11/70</strain>
    </source>
</reference>
<feature type="compositionally biased region" description="Pro residues" evidence="1">
    <location>
        <begin position="1028"/>
        <end position="1048"/>
    </location>
</feature>
<dbReference type="InterPro" id="IPR050697">
    <property type="entry name" value="Adenylyl/Guanylyl_Cyclase_3/4"/>
</dbReference>
<feature type="compositionally biased region" description="Gly residues" evidence="1">
    <location>
        <begin position="1209"/>
        <end position="1229"/>
    </location>
</feature>
<sequence>MPQRLATFHVAVAMLRATAESMIVDPGNEFGPTRTEHLDGRVWLEHGYHPGDLSEFLAATKESLESGNVAIEIRIADRLFRDLMELTMHPLLGDWTVPGSKPLPLDEAVALSREIFSSNFSEAAKADLADAYRASIRFVAPKPQRLTGASTSSTSSTGLTVAAVLAGVLGSLALGLTAACVAWQVSRTRARGRRFGRVLAPGAGEGTTLALCEVADSDRLWEALPEGVMARAEAQALACLRSCAAAVSGYEAAPAGTRPAPHKAKGADAVSVEAAQAESGTGGGSRLLASASTLQEESEALGSGCLLFAFHSPEDALVFALEAQAELLHVAWPPELLKVDSCGPFYATPRANAPLQGAVAQPLSPILSPRATHAGEDEPTSPLVPGPFRKSQTLKQILHRRAGSGNLSVAHGASCEPPPRMDFAWEDGCEAAATAASSAAAVAAGARSTYADVRSPVGALTALAASSAAPESCGSWGQQSRAGQAVGLPPAAPRAAHRDGDGGSPASTRTHSVGQSGCGSKRGGGRRGGGFAALAALLGAGSGRRRAAAAGDLGSAASGSDAAPQHPSSVDAPVSQATSADPTAELEPRGPTCPTLLQLYGASYAFTHTEAAASTPASSKLAARSGPEAGQAATPPPPRPHDLTQRKDEKKVHCAPSTEGKENGLSGDHGDGAKSPRVLLLCGLRVRIGCHLGVHSTSDVVYDKPSSRFRYTGVPLAKTRALTAAAPGGMVLLSGSTHGAVLAAAASAPAPSVADVSGSGPAGLLVCSKRGGGPAGTQRAVFWHGGVLRLDPRLPQTQDVFMASTPELAPRWALLPAPGGAPAPLLPSPGPRHNCQPHSQAPRALAVASGVSAAPLGPRLAIAAVTVSGAAAVAAWNHGLWAEAAGLVWREGAALCRAQGGFLATTRGAVVAAACAGGGAAAGKGRRGEAQGAVLLTAAFAEPAAAVRWGAQVLAFGLLAPWPPSLLLHELCEEQLFLGVVPSRAAPQPSSPPPAGPTSSQDAEPCGLRGSMLLAALRAAAEGLVLPRQPPPPPGAVLPPAPPPPPPVSAAASPKLGPNVRPVPVRASVLRPPAESPHGVPVSTAGPLFSGEPSASGGVSGLGGLSRGFSGLPSAAGGGGGYGYVSGSAGPMLPSHVGVRQLVQLPGHDATLPDLEPLSGASTYGVGTVAAAAGAIPPGFAHCAPGLHESVPRKRPVTSAAVSETGLSSNGGGGARTPGEAGSGGGGPAGADAPVRPPPDPSASPVSALDSAPPSGALPPGPLLGAPVRPSRVAVPKAAAVQGSLHALLEEAPSQAVRLMAARLGMQEAQEPNGLRRRGPSGTGHGGDQPAHGSSRASTAAGSDPATSTSSLLPAELLDQLIARGLRLRAGVGWGPAVVEVDLVRGDAHYRGPAASSAQAAADQAPLSHLLVSEAAVESLGEGGRRALAKLHPAVAARVRFPARHAQADGGGV</sequence>
<evidence type="ECO:0000256" key="1">
    <source>
        <dbReference type="SAM" id="MobiDB-lite"/>
    </source>
</evidence>
<dbReference type="InterPro" id="IPR029787">
    <property type="entry name" value="Nucleotide_cyclase"/>
</dbReference>
<feature type="region of interest" description="Disordered" evidence="1">
    <location>
        <begin position="470"/>
        <end position="526"/>
    </location>
</feature>
<feature type="region of interest" description="Disordered" evidence="1">
    <location>
        <begin position="1071"/>
        <end position="1099"/>
    </location>
</feature>
<feature type="compositionally biased region" description="Basic and acidic residues" evidence="1">
    <location>
        <begin position="639"/>
        <end position="652"/>
    </location>
</feature>
<dbReference type="EMBL" id="JAEHOE010000215">
    <property type="protein sequence ID" value="KAG2482545.1"/>
    <property type="molecule type" value="Genomic_DNA"/>
</dbReference>
<feature type="region of interest" description="Disordered" evidence="1">
    <location>
        <begin position="1191"/>
        <end position="1264"/>
    </location>
</feature>
<proteinExistence type="predicted"/>
<keyword evidence="3" id="KW-1185">Reference proteome</keyword>
<feature type="region of interest" description="Disordered" evidence="1">
    <location>
        <begin position="1025"/>
        <end position="1059"/>
    </location>
</feature>
<dbReference type="PANTHER" id="PTHR43081:SF1">
    <property type="entry name" value="ADENYLATE CYCLASE, TERMINAL-DIFFERENTIATION SPECIFIC"/>
    <property type="match status" value="1"/>
</dbReference>
<organism evidence="2 3">
    <name type="scientific">Edaphochlamys debaryana</name>
    <dbReference type="NCBI Taxonomy" id="47281"/>
    <lineage>
        <taxon>Eukaryota</taxon>
        <taxon>Viridiplantae</taxon>
        <taxon>Chlorophyta</taxon>
        <taxon>core chlorophytes</taxon>
        <taxon>Chlorophyceae</taxon>
        <taxon>CS clade</taxon>
        <taxon>Chlamydomonadales</taxon>
        <taxon>Chlamydomonadales incertae sedis</taxon>
        <taxon>Edaphochlamys</taxon>
    </lineage>
</organism>
<evidence type="ECO:0000313" key="2">
    <source>
        <dbReference type="EMBL" id="KAG2482545.1"/>
    </source>
</evidence>
<feature type="region of interest" description="Disordered" evidence="1">
    <location>
        <begin position="983"/>
        <end position="1006"/>
    </location>
</feature>
<feature type="compositionally biased region" description="Low complexity" evidence="1">
    <location>
        <begin position="1243"/>
        <end position="1255"/>
    </location>
</feature>
<feature type="region of interest" description="Disordered" evidence="1">
    <location>
        <begin position="551"/>
        <end position="592"/>
    </location>
</feature>